<dbReference type="Pfam" id="PF00512">
    <property type="entry name" value="HisKA"/>
    <property type="match status" value="1"/>
</dbReference>
<evidence type="ECO:0000256" key="6">
    <source>
        <dbReference type="ARBA" id="ARBA00023012"/>
    </source>
</evidence>
<dbReference type="Pfam" id="PF02518">
    <property type="entry name" value="HATPase_c"/>
    <property type="match status" value="1"/>
</dbReference>
<name>D6U4A8_KTERA</name>
<dbReference type="GO" id="GO:0000155">
    <property type="term" value="F:phosphorelay sensor kinase activity"/>
    <property type="evidence" value="ECO:0007669"/>
    <property type="project" value="InterPro"/>
</dbReference>
<feature type="region of interest" description="Disordered" evidence="8">
    <location>
        <begin position="453"/>
        <end position="476"/>
    </location>
</feature>
<dbReference type="EMBL" id="ADVG01000004">
    <property type="protein sequence ID" value="EFH81338.1"/>
    <property type="molecule type" value="Genomic_DNA"/>
</dbReference>
<evidence type="ECO:0000256" key="8">
    <source>
        <dbReference type="SAM" id="MobiDB-lite"/>
    </source>
</evidence>
<dbReference type="Proteomes" id="UP000004508">
    <property type="component" value="Unassembled WGS sequence"/>
</dbReference>
<evidence type="ECO:0000256" key="1">
    <source>
        <dbReference type="ARBA" id="ARBA00000085"/>
    </source>
</evidence>
<dbReference type="SUPFAM" id="SSF47384">
    <property type="entry name" value="Homodimeric domain of signal transducing histidine kinase"/>
    <property type="match status" value="1"/>
</dbReference>
<evidence type="ECO:0000256" key="7">
    <source>
        <dbReference type="ARBA" id="ARBA00023136"/>
    </source>
</evidence>
<sequence>MKNEPSLLWRLRRYLHRQSREPGAALFSGLRLRLTLWYSSVLAIALIFFGVTLYLGVQQLLLSPITDDLTSHAQMGAQGWLAISPDHSCSMPSPRPGVVPDIVPHDPILIACFDQNANLLQEENTSQLPTAFLDTSLALKAMQNGSASDIIDTGGPLGQVDRYALGIPGPDGKSYLGVIVVGKSVQAQETALSIILTLLFAVGGVTMLGAVIGGLFLSHRALVPARLAWNNQQRFIADASHELRTPLTLLRADAEVLLRSRKGMDPEDAELLEDIVTEANHMTTLANNMLTLARLDAGSQHREHEVVSLDTIVQAGLRRVTAFADQKSITLHAEVRDDLRVIGDPLLLEQALLVLLDNAIKYNHAGGSVTIHTALVDQQAQIEISDTGIGIPAEHLPNLGERFYRVDKARSRAAGGTGLGLSIARSIATSHDGSLRLESTPHEGTRALLTLPAASSSQTHQAQEAIALASPPMQSK</sequence>
<dbReference type="InParanoid" id="D6U4A8"/>
<dbReference type="GO" id="GO:0005886">
    <property type="term" value="C:plasma membrane"/>
    <property type="evidence" value="ECO:0007669"/>
    <property type="project" value="TreeGrafter"/>
</dbReference>
<dbReference type="PANTHER" id="PTHR45453:SF1">
    <property type="entry name" value="PHOSPHATE REGULON SENSOR PROTEIN PHOR"/>
    <property type="match status" value="1"/>
</dbReference>
<dbReference type="PRINTS" id="PR00344">
    <property type="entry name" value="BCTRLSENSOR"/>
</dbReference>
<dbReference type="eggNOG" id="COG5002">
    <property type="taxonomic scope" value="Bacteria"/>
</dbReference>
<evidence type="ECO:0000313" key="12">
    <source>
        <dbReference type="Proteomes" id="UP000004508"/>
    </source>
</evidence>
<dbReference type="PANTHER" id="PTHR45453">
    <property type="entry name" value="PHOSPHATE REGULON SENSOR PROTEIN PHOR"/>
    <property type="match status" value="1"/>
</dbReference>
<dbReference type="FunFam" id="1.10.287.130:FF:000001">
    <property type="entry name" value="Two-component sensor histidine kinase"/>
    <property type="match status" value="1"/>
</dbReference>
<evidence type="ECO:0000256" key="2">
    <source>
        <dbReference type="ARBA" id="ARBA00012438"/>
    </source>
</evidence>
<dbReference type="OrthoDB" id="9813151at2"/>
<dbReference type="CDD" id="cd00082">
    <property type="entry name" value="HisKA"/>
    <property type="match status" value="1"/>
</dbReference>
<keyword evidence="5 11" id="KW-0418">Kinase</keyword>
<dbReference type="Gene3D" id="3.30.565.10">
    <property type="entry name" value="Histidine kinase-like ATPase, C-terminal domain"/>
    <property type="match status" value="1"/>
</dbReference>
<dbReference type="PROSITE" id="PS50109">
    <property type="entry name" value="HIS_KIN"/>
    <property type="match status" value="1"/>
</dbReference>
<gene>
    <name evidence="11" type="ORF">Krac_2053</name>
</gene>
<dbReference type="SMART" id="SM00387">
    <property type="entry name" value="HATPase_c"/>
    <property type="match status" value="1"/>
</dbReference>
<dbReference type="EC" id="2.7.13.3" evidence="2"/>
<evidence type="ECO:0000256" key="5">
    <source>
        <dbReference type="ARBA" id="ARBA00022777"/>
    </source>
</evidence>
<feature type="transmembrane region" description="Helical" evidence="9">
    <location>
        <begin position="36"/>
        <end position="57"/>
    </location>
</feature>
<dbReference type="Gene3D" id="1.10.287.130">
    <property type="match status" value="1"/>
</dbReference>
<evidence type="ECO:0000256" key="9">
    <source>
        <dbReference type="SAM" id="Phobius"/>
    </source>
</evidence>
<dbReference type="CDD" id="cd00075">
    <property type="entry name" value="HATPase"/>
    <property type="match status" value="1"/>
</dbReference>
<evidence type="ECO:0000256" key="4">
    <source>
        <dbReference type="ARBA" id="ARBA00022679"/>
    </source>
</evidence>
<comment type="caution">
    <text evidence="11">The sequence shown here is derived from an EMBL/GenBank/DDBJ whole genome shotgun (WGS) entry which is preliminary data.</text>
</comment>
<dbReference type="AlphaFoldDB" id="D6U4A8"/>
<organism evidence="11 12">
    <name type="scientific">Ktedonobacter racemifer DSM 44963</name>
    <dbReference type="NCBI Taxonomy" id="485913"/>
    <lineage>
        <taxon>Bacteria</taxon>
        <taxon>Bacillati</taxon>
        <taxon>Chloroflexota</taxon>
        <taxon>Ktedonobacteria</taxon>
        <taxon>Ktedonobacterales</taxon>
        <taxon>Ktedonobacteraceae</taxon>
        <taxon>Ktedonobacter</taxon>
    </lineage>
</organism>
<dbReference type="InterPro" id="IPR003594">
    <property type="entry name" value="HATPase_dom"/>
</dbReference>
<dbReference type="STRING" id="485913.Krac_2053"/>
<feature type="transmembrane region" description="Helical" evidence="9">
    <location>
        <begin position="192"/>
        <end position="217"/>
    </location>
</feature>
<keyword evidence="9" id="KW-1133">Transmembrane helix</keyword>
<proteinExistence type="predicted"/>
<dbReference type="InterPro" id="IPR050351">
    <property type="entry name" value="BphY/WalK/GraS-like"/>
</dbReference>
<dbReference type="SUPFAM" id="SSF55874">
    <property type="entry name" value="ATPase domain of HSP90 chaperone/DNA topoisomerase II/histidine kinase"/>
    <property type="match status" value="1"/>
</dbReference>
<evidence type="ECO:0000256" key="3">
    <source>
        <dbReference type="ARBA" id="ARBA00022553"/>
    </source>
</evidence>
<dbReference type="RefSeq" id="WP_007918638.1">
    <property type="nucleotide sequence ID" value="NZ_ADVG01000004.1"/>
</dbReference>
<feature type="compositionally biased region" description="Polar residues" evidence="8">
    <location>
        <begin position="453"/>
        <end position="462"/>
    </location>
</feature>
<dbReference type="SMART" id="SM00388">
    <property type="entry name" value="HisKA"/>
    <property type="match status" value="1"/>
</dbReference>
<reference evidence="11 12" key="1">
    <citation type="journal article" date="2011" name="Stand. Genomic Sci.">
        <title>Non-contiguous finished genome sequence and contextual data of the filamentous soil bacterium Ktedonobacter racemifer type strain (SOSP1-21).</title>
        <authorList>
            <person name="Chang Y.J."/>
            <person name="Land M."/>
            <person name="Hauser L."/>
            <person name="Chertkov O."/>
            <person name="Del Rio T.G."/>
            <person name="Nolan M."/>
            <person name="Copeland A."/>
            <person name="Tice H."/>
            <person name="Cheng J.F."/>
            <person name="Lucas S."/>
            <person name="Han C."/>
            <person name="Goodwin L."/>
            <person name="Pitluck S."/>
            <person name="Ivanova N."/>
            <person name="Ovchinikova G."/>
            <person name="Pati A."/>
            <person name="Chen A."/>
            <person name="Palaniappan K."/>
            <person name="Mavromatis K."/>
            <person name="Liolios K."/>
            <person name="Brettin T."/>
            <person name="Fiebig A."/>
            <person name="Rohde M."/>
            <person name="Abt B."/>
            <person name="Goker M."/>
            <person name="Detter J.C."/>
            <person name="Woyke T."/>
            <person name="Bristow J."/>
            <person name="Eisen J.A."/>
            <person name="Markowitz V."/>
            <person name="Hugenholtz P."/>
            <person name="Kyrpides N.C."/>
            <person name="Klenk H.P."/>
            <person name="Lapidus A."/>
        </authorList>
    </citation>
    <scope>NUCLEOTIDE SEQUENCE [LARGE SCALE GENOMIC DNA]</scope>
    <source>
        <strain evidence="12">DSM 44963</strain>
    </source>
</reference>
<protein>
    <recommendedName>
        <fullName evidence="2">histidine kinase</fullName>
        <ecNumber evidence="2">2.7.13.3</ecNumber>
    </recommendedName>
</protein>
<keyword evidence="7 9" id="KW-0472">Membrane</keyword>
<dbReference type="InterPro" id="IPR004358">
    <property type="entry name" value="Sig_transdc_His_kin-like_C"/>
</dbReference>
<keyword evidence="6" id="KW-0902">Two-component regulatory system</keyword>
<comment type="catalytic activity">
    <reaction evidence="1">
        <text>ATP + protein L-histidine = ADP + protein N-phospho-L-histidine.</text>
        <dbReference type="EC" id="2.7.13.3"/>
    </reaction>
</comment>
<dbReference type="InterPro" id="IPR036890">
    <property type="entry name" value="HATPase_C_sf"/>
</dbReference>
<keyword evidence="3" id="KW-0597">Phosphoprotein</keyword>
<dbReference type="InterPro" id="IPR003661">
    <property type="entry name" value="HisK_dim/P_dom"/>
</dbReference>
<evidence type="ECO:0000259" key="10">
    <source>
        <dbReference type="PROSITE" id="PS50109"/>
    </source>
</evidence>
<accession>D6U4A8</accession>
<evidence type="ECO:0000313" key="11">
    <source>
        <dbReference type="EMBL" id="EFH81338.1"/>
    </source>
</evidence>
<keyword evidence="12" id="KW-1185">Reference proteome</keyword>
<dbReference type="InterPro" id="IPR036097">
    <property type="entry name" value="HisK_dim/P_sf"/>
</dbReference>
<dbReference type="FunCoup" id="D6U4A8">
    <property type="interactions" value="130"/>
</dbReference>
<dbReference type="GO" id="GO:0016036">
    <property type="term" value="P:cellular response to phosphate starvation"/>
    <property type="evidence" value="ECO:0007669"/>
    <property type="project" value="TreeGrafter"/>
</dbReference>
<dbReference type="FunFam" id="3.30.565.10:FF:000006">
    <property type="entry name" value="Sensor histidine kinase WalK"/>
    <property type="match status" value="1"/>
</dbReference>
<feature type="domain" description="Histidine kinase" evidence="10">
    <location>
        <begin position="238"/>
        <end position="455"/>
    </location>
</feature>
<dbReference type="InterPro" id="IPR005467">
    <property type="entry name" value="His_kinase_dom"/>
</dbReference>
<keyword evidence="4" id="KW-0808">Transferase</keyword>
<keyword evidence="9" id="KW-0812">Transmembrane</keyword>
<dbReference type="GO" id="GO:0004721">
    <property type="term" value="F:phosphoprotein phosphatase activity"/>
    <property type="evidence" value="ECO:0007669"/>
    <property type="project" value="TreeGrafter"/>
</dbReference>